<comment type="caution">
    <text evidence="1">The sequence shown here is derived from an EMBL/GenBank/DDBJ whole genome shotgun (WGS) entry which is preliminary data.</text>
</comment>
<protein>
    <submittedName>
        <fullName evidence="1">DUF4192 domain-containing protein</fullName>
    </submittedName>
</protein>
<dbReference type="RefSeq" id="WP_100991590.1">
    <property type="nucleotide sequence ID" value="NZ_JAWQDF010000015.1"/>
</dbReference>
<evidence type="ECO:0000313" key="2">
    <source>
        <dbReference type="Proteomes" id="UP000257074"/>
    </source>
</evidence>
<dbReference type="AlphaFoldDB" id="A0A2N0T4L6"/>
<evidence type="ECO:0000313" key="1">
    <source>
        <dbReference type="EMBL" id="RDX05268.1"/>
    </source>
</evidence>
<dbReference type="EMBL" id="NJNR01000062">
    <property type="protein sequence ID" value="RDX05268.1"/>
    <property type="molecule type" value="Genomic_DNA"/>
</dbReference>
<accession>A0A2N0T4L6</accession>
<reference evidence="1 2" key="1">
    <citation type="journal article" date="2017" name="Anaerobe">
        <title>Quantification, isolation and characterization of Bifidobacterium from the vaginal microbiomes of reproductive aged women.</title>
        <authorList>
            <person name="Freitas A.C."/>
            <person name="Hill J.E."/>
        </authorList>
    </citation>
    <scope>NUCLEOTIDE SEQUENCE [LARGE SCALE GENOMIC DNA]</scope>
    <source>
        <strain evidence="1 2">N6D05</strain>
    </source>
</reference>
<name>A0A2N0T4L6_BIFLN</name>
<dbReference type="Proteomes" id="UP000257074">
    <property type="component" value="Unassembled WGS sequence"/>
</dbReference>
<proteinExistence type="predicted"/>
<gene>
    <name evidence="1" type="ORF">CE169_09425</name>
</gene>
<sequence length="196" mass="21739">MTNIIEKPKTNTLIEEYRQQALAYGHEKAIRTFATPMLQAWEKACEGYADEDTELEGFADLMSEVFNVRDAAIAAAINPRFKIGTIINLAAKAHTPYYKRLLSKTLADGFTNPDIKPDHNRLHNAITTACGLTDLASEKKYRAHPLAVAAYLSWWDGKMEDAYSYAILALDADRTTSLAALVLVALSKGKKPAYLN</sequence>
<organism evidence="1 2">
    <name type="scientific">Bifidobacterium longum</name>
    <dbReference type="NCBI Taxonomy" id="216816"/>
    <lineage>
        <taxon>Bacteria</taxon>
        <taxon>Bacillati</taxon>
        <taxon>Actinomycetota</taxon>
        <taxon>Actinomycetes</taxon>
        <taxon>Bifidobacteriales</taxon>
        <taxon>Bifidobacteriaceae</taxon>
        <taxon>Bifidobacterium</taxon>
    </lineage>
</organism>